<dbReference type="InterPro" id="IPR000835">
    <property type="entry name" value="HTH_MarR-typ"/>
</dbReference>
<dbReference type="Gene3D" id="1.10.10.10">
    <property type="entry name" value="Winged helix-like DNA-binding domain superfamily/Winged helix DNA-binding domain"/>
    <property type="match status" value="1"/>
</dbReference>
<dbReference type="SUPFAM" id="SSF46785">
    <property type="entry name" value="Winged helix' DNA-binding domain"/>
    <property type="match status" value="1"/>
</dbReference>
<dbReference type="GO" id="GO:0006950">
    <property type="term" value="P:response to stress"/>
    <property type="evidence" value="ECO:0007669"/>
    <property type="project" value="TreeGrafter"/>
</dbReference>
<dbReference type="SMART" id="SM00347">
    <property type="entry name" value="HTH_MARR"/>
    <property type="match status" value="1"/>
</dbReference>
<reference evidence="2 3" key="1">
    <citation type="journal article" date="2015" name="Genome Announc.">
        <title>Expanding the biotechnology potential of lactobacilli through comparative genomics of 213 strains and associated genera.</title>
        <authorList>
            <person name="Sun Z."/>
            <person name="Harris H.M."/>
            <person name="McCann A."/>
            <person name="Guo C."/>
            <person name="Argimon S."/>
            <person name="Zhang W."/>
            <person name="Yang X."/>
            <person name="Jeffery I.B."/>
            <person name="Cooney J.C."/>
            <person name="Kagawa T.F."/>
            <person name="Liu W."/>
            <person name="Song Y."/>
            <person name="Salvetti E."/>
            <person name="Wrobel A."/>
            <person name="Rasinkangas P."/>
            <person name="Parkhill J."/>
            <person name="Rea M.C."/>
            <person name="O'Sullivan O."/>
            <person name="Ritari J."/>
            <person name="Douillard F.P."/>
            <person name="Paul Ross R."/>
            <person name="Yang R."/>
            <person name="Briner A.E."/>
            <person name="Felis G.E."/>
            <person name="de Vos W.M."/>
            <person name="Barrangou R."/>
            <person name="Klaenhammer T.R."/>
            <person name="Caufield P.W."/>
            <person name="Cui Y."/>
            <person name="Zhang H."/>
            <person name="O'Toole P.W."/>
        </authorList>
    </citation>
    <scope>NUCLEOTIDE SEQUENCE [LARGE SCALE GENOMIC DNA]</scope>
    <source>
        <strain evidence="2 3">DSM 15814</strain>
    </source>
</reference>
<keyword evidence="3" id="KW-1185">Reference proteome</keyword>
<feature type="domain" description="HTH marR-type" evidence="1">
    <location>
        <begin position="10"/>
        <end position="150"/>
    </location>
</feature>
<proteinExistence type="predicted"/>
<organism evidence="2 3">
    <name type="scientific">Furfurilactobacillus rossiae DSM 15814</name>
    <dbReference type="NCBI Taxonomy" id="1114972"/>
    <lineage>
        <taxon>Bacteria</taxon>
        <taxon>Bacillati</taxon>
        <taxon>Bacillota</taxon>
        <taxon>Bacilli</taxon>
        <taxon>Lactobacillales</taxon>
        <taxon>Lactobacillaceae</taxon>
        <taxon>Furfurilactobacillus</taxon>
    </lineage>
</organism>
<dbReference type="PANTHER" id="PTHR33164">
    <property type="entry name" value="TRANSCRIPTIONAL REGULATOR, MARR FAMILY"/>
    <property type="match status" value="1"/>
</dbReference>
<dbReference type="InterPro" id="IPR036390">
    <property type="entry name" value="WH_DNA-bd_sf"/>
</dbReference>
<comment type="caution">
    <text evidence="2">The sequence shown here is derived from an EMBL/GenBank/DDBJ whole genome shotgun (WGS) entry which is preliminary data.</text>
</comment>
<evidence type="ECO:0000313" key="2">
    <source>
        <dbReference type="EMBL" id="KRL52919.1"/>
    </source>
</evidence>
<protein>
    <recommendedName>
        <fullName evidence="1">HTH marR-type domain-containing protein</fullName>
    </recommendedName>
</protein>
<accession>A0A0R1R7F5</accession>
<name>A0A0R1R7F5_9LACO</name>
<dbReference type="AlphaFoldDB" id="A0A0R1R7F5"/>
<dbReference type="Proteomes" id="UP000051999">
    <property type="component" value="Unassembled WGS sequence"/>
</dbReference>
<dbReference type="InterPro" id="IPR036388">
    <property type="entry name" value="WH-like_DNA-bd_sf"/>
</dbReference>
<dbReference type="STRING" id="1114972.FD35_GL001542"/>
<dbReference type="PANTHER" id="PTHR33164:SF43">
    <property type="entry name" value="HTH-TYPE TRANSCRIPTIONAL REPRESSOR YETL"/>
    <property type="match status" value="1"/>
</dbReference>
<evidence type="ECO:0000259" key="1">
    <source>
        <dbReference type="PROSITE" id="PS50995"/>
    </source>
</evidence>
<dbReference type="OrthoDB" id="5461037at2"/>
<gene>
    <name evidence="2" type="ORF">FD35_GL001542</name>
</gene>
<dbReference type="Pfam" id="PF12802">
    <property type="entry name" value="MarR_2"/>
    <property type="match status" value="1"/>
</dbReference>
<dbReference type="RefSeq" id="WP_017261458.1">
    <property type="nucleotide sequence ID" value="NZ_AUAW01000030.1"/>
</dbReference>
<evidence type="ECO:0000313" key="3">
    <source>
        <dbReference type="Proteomes" id="UP000051999"/>
    </source>
</evidence>
<sequence>MAKVTVEEVADHLRQTMGHVATNENTLLRTRAAAHIGAYQLSLTQLQILQFLLQSDEAVTNSILADHFAISKPAVTKALRKLNKELLVDTKVSETDRRVTTLALTGDGVTLAREYQEIDREINETYLGIAQKFSKGDRKTILKFLETVEGSLNQGQPF</sequence>
<dbReference type="InterPro" id="IPR039422">
    <property type="entry name" value="MarR/SlyA-like"/>
</dbReference>
<dbReference type="EMBL" id="AZFF01000029">
    <property type="protein sequence ID" value="KRL52919.1"/>
    <property type="molecule type" value="Genomic_DNA"/>
</dbReference>
<dbReference type="PATRIC" id="fig|1114972.6.peg.1569"/>
<dbReference type="GO" id="GO:0003700">
    <property type="term" value="F:DNA-binding transcription factor activity"/>
    <property type="evidence" value="ECO:0007669"/>
    <property type="project" value="InterPro"/>
</dbReference>
<dbReference type="PROSITE" id="PS50995">
    <property type="entry name" value="HTH_MARR_2"/>
    <property type="match status" value="1"/>
</dbReference>